<sequence length="133" mass="14071">MDSCSTFTANSPFLSWDGLGSPFFTSQAYSAFQAGDIVDGDGIFGQTIYNLEPSIPPIDGGGLGLPAIDYPPAFQEFYAEESSSVQPSASEAEAEERHFSPSNPSPSDFNDGGSLPLGLEALSEHGVDWPSRD</sequence>
<dbReference type="Proteomes" id="UP000652761">
    <property type="component" value="Unassembled WGS sequence"/>
</dbReference>
<proteinExistence type="predicted"/>
<name>A0A843X255_COLES</name>
<dbReference type="AlphaFoldDB" id="A0A843X255"/>
<evidence type="ECO:0000256" key="1">
    <source>
        <dbReference type="SAM" id="MobiDB-lite"/>
    </source>
</evidence>
<evidence type="ECO:0000313" key="3">
    <source>
        <dbReference type="Proteomes" id="UP000652761"/>
    </source>
</evidence>
<accession>A0A843X255</accession>
<keyword evidence="3" id="KW-1185">Reference proteome</keyword>
<organism evidence="2 3">
    <name type="scientific">Colocasia esculenta</name>
    <name type="common">Wild taro</name>
    <name type="synonym">Arum esculentum</name>
    <dbReference type="NCBI Taxonomy" id="4460"/>
    <lineage>
        <taxon>Eukaryota</taxon>
        <taxon>Viridiplantae</taxon>
        <taxon>Streptophyta</taxon>
        <taxon>Embryophyta</taxon>
        <taxon>Tracheophyta</taxon>
        <taxon>Spermatophyta</taxon>
        <taxon>Magnoliopsida</taxon>
        <taxon>Liliopsida</taxon>
        <taxon>Araceae</taxon>
        <taxon>Aroideae</taxon>
        <taxon>Colocasieae</taxon>
        <taxon>Colocasia</taxon>
    </lineage>
</organism>
<feature type="region of interest" description="Disordered" evidence="1">
    <location>
        <begin position="80"/>
        <end position="133"/>
    </location>
</feature>
<feature type="compositionally biased region" description="Low complexity" evidence="1">
    <location>
        <begin position="100"/>
        <end position="111"/>
    </location>
</feature>
<gene>
    <name evidence="2" type="ORF">Taro_048053</name>
</gene>
<reference evidence="2" key="1">
    <citation type="submission" date="2017-07" db="EMBL/GenBank/DDBJ databases">
        <title>Taro Niue Genome Assembly and Annotation.</title>
        <authorList>
            <person name="Atibalentja N."/>
            <person name="Keating K."/>
            <person name="Fields C.J."/>
        </authorList>
    </citation>
    <scope>NUCLEOTIDE SEQUENCE</scope>
    <source>
        <strain evidence="2">Niue_2</strain>
        <tissue evidence="2">Leaf</tissue>
    </source>
</reference>
<evidence type="ECO:0000313" key="2">
    <source>
        <dbReference type="EMBL" id="MQM15116.1"/>
    </source>
</evidence>
<feature type="compositionally biased region" description="Basic and acidic residues" evidence="1">
    <location>
        <begin position="122"/>
        <end position="133"/>
    </location>
</feature>
<dbReference type="EMBL" id="NMUH01006374">
    <property type="protein sequence ID" value="MQM15116.1"/>
    <property type="molecule type" value="Genomic_DNA"/>
</dbReference>
<protein>
    <submittedName>
        <fullName evidence="2">Uncharacterized protein</fullName>
    </submittedName>
</protein>
<comment type="caution">
    <text evidence="2">The sequence shown here is derived from an EMBL/GenBank/DDBJ whole genome shotgun (WGS) entry which is preliminary data.</text>
</comment>